<reference evidence="2" key="2">
    <citation type="submission" date="2018-05" db="EMBL/GenBank/DDBJ databases">
        <authorList>
            <person name="Lanie J.A."/>
            <person name="Ng W.-L."/>
            <person name="Kazmierczak K.M."/>
            <person name="Andrzejewski T.M."/>
            <person name="Davidsen T.M."/>
            <person name="Wayne K.J."/>
            <person name="Tettelin H."/>
            <person name="Glass J.I."/>
            <person name="Rusch D."/>
            <person name="Podicherti R."/>
            <person name="Tsui H.-C.T."/>
            <person name="Winkler M.E."/>
        </authorList>
    </citation>
    <scope>NUCLEOTIDE SEQUENCE</scope>
    <source>
        <strain evidence="2">ZC4RG45</strain>
    </source>
</reference>
<sequence>MTPPIRTRPDGTKYPITGKGGGEARTVVAAGAAATLIAAGPSLGGIGVVGGTGASVTGGFSSITSSVMRAKVVKAKKVMRSGKPARAWRQLGLRKGKPRRIARASCVRNSYGQVQTWLRFHPCRSLKRLALPLTDGRGNTVLLTVAWVKMRNANDARNFKRLIDVHGTGDIKPVAMEMWERKFGVEFTGLNYESRRSRTTVVVAESEPLRGSASRDLLQATASVGAYLRWPG</sequence>
<name>A0A2W4JHZ0_9PSEU</name>
<dbReference type="EMBL" id="QGUI01000209">
    <property type="protein sequence ID" value="PZM98852.1"/>
    <property type="molecule type" value="Genomic_DNA"/>
</dbReference>
<evidence type="ECO:0000313" key="3">
    <source>
        <dbReference type="Proteomes" id="UP000249324"/>
    </source>
</evidence>
<organism evidence="2">
    <name type="scientific">Thermocrispum agreste</name>
    <dbReference type="NCBI Taxonomy" id="37925"/>
    <lineage>
        <taxon>Bacteria</taxon>
        <taxon>Bacillati</taxon>
        <taxon>Actinomycetota</taxon>
        <taxon>Actinomycetes</taxon>
        <taxon>Pseudonocardiales</taxon>
        <taxon>Pseudonocardiaceae</taxon>
        <taxon>Thermocrispum</taxon>
    </lineage>
</organism>
<dbReference type="STRING" id="1111738.GCA_000427905_03800"/>
<reference evidence="1" key="1">
    <citation type="submission" date="2018-05" db="EMBL/GenBank/DDBJ databases">
        <authorList>
            <person name="Moura L."/>
            <person name="Setubal J.C."/>
        </authorList>
    </citation>
    <scope>NUCLEOTIDE SEQUENCE</scope>
    <source>
        <strain evidence="1">ZC4RG45</strain>
    </source>
</reference>
<reference evidence="1 3" key="3">
    <citation type="journal article" date="2021" name="BMC Genomics">
        <title>Genome-resolved metagenome and metatranscriptome analyses of thermophilic composting reveal key bacterial players and their metabolic interactions.</title>
        <authorList>
            <person name="Braga L.P.P."/>
            <person name="Pereira R.V."/>
            <person name="Martins L.F."/>
            <person name="Moura L.M.S."/>
            <person name="Sanchez F.B."/>
            <person name="Patane J.S.L."/>
            <person name="da Silva A.M."/>
            <person name="Setubal J.C."/>
        </authorList>
    </citation>
    <scope>NUCLEOTIDE SEQUENCE [LARGE SCALE GENOMIC DNA]</scope>
    <source>
        <strain evidence="1">ZC4RG45</strain>
    </source>
</reference>
<gene>
    <name evidence="1" type="ORF">DIU77_007050</name>
    <name evidence="2" type="ORF">DIU77_07035</name>
</gene>
<protein>
    <submittedName>
        <fullName evidence="2">Uncharacterized protein</fullName>
    </submittedName>
</protein>
<comment type="caution">
    <text evidence="2">The sequence shown here is derived from an EMBL/GenBank/DDBJ whole genome shotgun (WGS) entry which is preliminary data.</text>
</comment>
<dbReference type="AlphaFoldDB" id="A0A2W4JHZ0"/>
<accession>A0A2W4JHZ0</accession>
<evidence type="ECO:0000313" key="1">
    <source>
        <dbReference type="EMBL" id="MFO7191984.1"/>
    </source>
</evidence>
<dbReference type="EMBL" id="QGUI02000064">
    <property type="protein sequence ID" value="MFO7191984.1"/>
    <property type="molecule type" value="Genomic_DNA"/>
</dbReference>
<reference evidence="1" key="4">
    <citation type="submission" date="2023-08" db="EMBL/GenBank/DDBJ databases">
        <authorList>
            <person name="Guima S.E.S."/>
            <person name="Martins L.F."/>
            <person name="Silva A.M."/>
            <person name="Setubal J.C."/>
        </authorList>
    </citation>
    <scope>NUCLEOTIDE SEQUENCE</scope>
    <source>
        <strain evidence="1">ZC4RG45</strain>
    </source>
</reference>
<dbReference type="Proteomes" id="UP000249324">
    <property type="component" value="Unassembled WGS sequence"/>
</dbReference>
<proteinExistence type="predicted"/>
<evidence type="ECO:0000313" key="2">
    <source>
        <dbReference type="EMBL" id="PZM98852.1"/>
    </source>
</evidence>